<gene>
    <name evidence="1" type="ORF">EV666_109100</name>
</gene>
<protein>
    <submittedName>
        <fullName evidence="1">Phage tail protein X</fullName>
    </submittedName>
</protein>
<dbReference type="InterPro" id="IPR008861">
    <property type="entry name" value="GpX-like"/>
</dbReference>
<reference evidence="1 2" key="1">
    <citation type="submission" date="2019-03" db="EMBL/GenBank/DDBJ databases">
        <title>Genomic Encyclopedia of Type Strains, Phase IV (KMG-IV): sequencing the most valuable type-strain genomes for metagenomic binning, comparative biology and taxonomic classification.</title>
        <authorList>
            <person name="Goeker M."/>
        </authorList>
    </citation>
    <scope>NUCLEOTIDE SEQUENCE [LARGE SCALE GENOMIC DNA]</scope>
    <source>
        <strain evidence="1 2">DSM 22958</strain>
    </source>
</reference>
<dbReference type="Proteomes" id="UP000294881">
    <property type="component" value="Unassembled WGS sequence"/>
</dbReference>
<comment type="caution">
    <text evidence="1">The sequence shown here is derived from an EMBL/GenBank/DDBJ whole genome shotgun (WGS) entry which is preliminary data.</text>
</comment>
<dbReference type="RefSeq" id="WP_132007634.1">
    <property type="nucleotide sequence ID" value="NZ_JBHUNN010000002.1"/>
</dbReference>
<dbReference type="EMBL" id="SLWL01000009">
    <property type="protein sequence ID" value="TCO12453.1"/>
    <property type="molecule type" value="Genomic_DNA"/>
</dbReference>
<evidence type="ECO:0000313" key="1">
    <source>
        <dbReference type="EMBL" id="TCO12453.1"/>
    </source>
</evidence>
<accession>A0A4R2GR23</accession>
<name>A0A4R2GR23_9HYPH</name>
<evidence type="ECO:0000313" key="2">
    <source>
        <dbReference type="Proteomes" id="UP000294881"/>
    </source>
</evidence>
<proteinExistence type="predicted"/>
<sequence length="73" mass="8166">MRIRIERDGMALDLAIWEALSRPDDMTGIVEMVLDSNRGLADLPLVLPLGTEIDIPDVGAVEQQVRPVVRLWD</sequence>
<dbReference type="OrthoDB" id="8241931at2"/>
<organism evidence="1 2">
    <name type="scientific">Camelimonas lactis</name>
    <dbReference type="NCBI Taxonomy" id="659006"/>
    <lineage>
        <taxon>Bacteria</taxon>
        <taxon>Pseudomonadati</taxon>
        <taxon>Pseudomonadota</taxon>
        <taxon>Alphaproteobacteria</taxon>
        <taxon>Hyphomicrobiales</taxon>
        <taxon>Chelatococcaceae</taxon>
        <taxon>Camelimonas</taxon>
    </lineage>
</organism>
<dbReference type="AlphaFoldDB" id="A0A4R2GR23"/>
<dbReference type="Pfam" id="PF05489">
    <property type="entry name" value="Phage_tail_X"/>
    <property type="match status" value="1"/>
</dbReference>
<keyword evidence="2" id="KW-1185">Reference proteome</keyword>